<proteinExistence type="predicted"/>
<dbReference type="InterPro" id="IPR002925">
    <property type="entry name" value="Dienelactn_hydro"/>
</dbReference>
<protein>
    <recommendedName>
        <fullName evidence="1">Dienelactone hydrolase domain-containing protein</fullName>
    </recommendedName>
</protein>
<dbReference type="EMBL" id="UINC01230119">
    <property type="protein sequence ID" value="SVE62108.1"/>
    <property type="molecule type" value="Genomic_DNA"/>
</dbReference>
<name>A0A383F145_9ZZZZ</name>
<dbReference type="SUPFAM" id="SSF53474">
    <property type="entry name" value="alpha/beta-Hydrolases"/>
    <property type="match status" value="1"/>
</dbReference>
<dbReference type="InterPro" id="IPR029058">
    <property type="entry name" value="AB_hydrolase_fold"/>
</dbReference>
<feature type="domain" description="Dienelactone hydrolase" evidence="1">
    <location>
        <begin position="72"/>
        <end position="147"/>
    </location>
</feature>
<dbReference type="Gene3D" id="3.40.50.1820">
    <property type="entry name" value="alpha/beta hydrolase"/>
    <property type="match status" value="1"/>
</dbReference>
<sequence length="153" mass="16814">MGRPKYLENILNKLLVHTPKVRLITLSVMIIGNLIMNETGQTQVNPTRDLLAKSERHHQWVKIKAENGHIVNAFLTFPEIKEKATAVIVIHENRGLTDWVRLVGDQLAKHGFVAVCPDLLSGEGSEGGGTTSFSSSDDARRAIYGLSSDQVTA</sequence>
<organism evidence="2">
    <name type="scientific">marine metagenome</name>
    <dbReference type="NCBI Taxonomy" id="408172"/>
    <lineage>
        <taxon>unclassified sequences</taxon>
        <taxon>metagenomes</taxon>
        <taxon>ecological metagenomes</taxon>
    </lineage>
</organism>
<gene>
    <name evidence="2" type="ORF">METZ01_LOCUS514962</name>
</gene>
<dbReference type="GO" id="GO:0016787">
    <property type="term" value="F:hydrolase activity"/>
    <property type="evidence" value="ECO:0007669"/>
    <property type="project" value="InterPro"/>
</dbReference>
<dbReference type="AlphaFoldDB" id="A0A383F145"/>
<evidence type="ECO:0000313" key="2">
    <source>
        <dbReference type="EMBL" id="SVE62108.1"/>
    </source>
</evidence>
<reference evidence="2" key="1">
    <citation type="submission" date="2018-05" db="EMBL/GenBank/DDBJ databases">
        <authorList>
            <person name="Lanie J.A."/>
            <person name="Ng W.-L."/>
            <person name="Kazmierczak K.M."/>
            <person name="Andrzejewski T.M."/>
            <person name="Davidsen T.M."/>
            <person name="Wayne K.J."/>
            <person name="Tettelin H."/>
            <person name="Glass J.I."/>
            <person name="Rusch D."/>
            <person name="Podicherti R."/>
            <person name="Tsui H.-C.T."/>
            <person name="Winkler M.E."/>
        </authorList>
    </citation>
    <scope>NUCLEOTIDE SEQUENCE</scope>
</reference>
<accession>A0A383F145</accession>
<dbReference type="Pfam" id="PF01738">
    <property type="entry name" value="DLH"/>
    <property type="match status" value="1"/>
</dbReference>
<evidence type="ECO:0000259" key="1">
    <source>
        <dbReference type="Pfam" id="PF01738"/>
    </source>
</evidence>
<feature type="non-terminal residue" evidence="2">
    <location>
        <position position="153"/>
    </location>
</feature>